<dbReference type="Proteomes" id="UP000682802">
    <property type="component" value="Plasmid p2"/>
</dbReference>
<dbReference type="RefSeq" id="WP_144077403.1">
    <property type="nucleotide sequence ID" value="NZ_CP076131.1"/>
</dbReference>
<gene>
    <name evidence="1" type="ORF">KM029_26775</name>
</gene>
<proteinExistence type="predicted"/>
<evidence type="ECO:0000313" key="2">
    <source>
        <dbReference type="Proteomes" id="UP000682802"/>
    </source>
</evidence>
<dbReference type="EMBL" id="CP076131">
    <property type="protein sequence ID" value="QWG10767.1"/>
    <property type="molecule type" value="Genomic_DNA"/>
</dbReference>
<protein>
    <submittedName>
        <fullName evidence="1">Uncharacterized protein</fullName>
    </submittedName>
</protein>
<evidence type="ECO:0000313" key="1">
    <source>
        <dbReference type="EMBL" id="QWG10767.1"/>
    </source>
</evidence>
<keyword evidence="2" id="KW-1185">Reference proteome</keyword>
<keyword evidence="1" id="KW-0614">Plasmid</keyword>
<name>A0ABX8H5R4_9BACT</name>
<geneLocation type="plasmid" evidence="1 2">
    <name>p2</name>
</geneLocation>
<accession>A0ABX8H5R4</accession>
<organism evidence="1 2">
    <name type="scientific">Flammeovirga kamogawensis</name>
    <dbReference type="NCBI Taxonomy" id="373891"/>
    <lineage>
        <taxon>Bacteria</taxon>
        <taxon>Pseudomonadati</taxon>
        <taxon>Bacteroidota</taxon>
        <taxon>Cytophagia</taxon>
        <taxon>Cytophagales</taxon>
        <taxon>Flammeovirgaceae</taxon>
        <taxon>Flammeovirga</taxon>
    </lineage>
</organism>
<reference evidence="1 2" key="1">
    <citation type="submission" date="2021-05" db="EMBL/GenBank/DDBJ databases">
        <title>Comparative genomic studies on the polysaccharide-degrading batcterial strains of the Flammeovirga genus.</title>
        <authorList>
            <person name="Zewei F."/>
            <person name="Zheng Z."/>
            <person name="Yu L."/>
            <person name="Ruyue G."/>
            <person name="Yanhong M."/>
            <person name="Yuanyuan C."/>
            <person name="Jingyan G."/>
            <person name="Wenjun H."/>
        </authorList>
    </citation>
    <scope>NUCLEOTIDE SEQUENCE [LARGE SCALE GENOMIC DNA]</scope>
    <source>
        <strain evidence="1 2">YS10</strain>
        <plasmid evidence="1 2">p2</plasmid>
    </source>
</reference>
<sequence length="115" mass="13531">MDSYNGFNLYNGYAGTQDQNGQIIKDTPFLNWLVTLHLSNTEVIATKCIKIVDRYQEQKAKRSLQYFVTDRLKGVNTHLVREEKEAFQLLKEDLKQNNLTIHQVNWSEVYDSFKE</sequence>